<dbReference type="EMBL" id="JBBPBN010000004">
    <property type="protein sequence ID" value="KAK9040061.1"/>
    <property type="molecule type" value="Genomic_DNA"/>
</dbReference>
<sequence>MMPTLLWYGCNFKAFRDVVNEARALFWKLAGLELCMRLREIVFYNGPSFEAECGYDHNQAAEVPNASYQGHCYDTCNVKRHSEIGVAGHHFVRLDDHFSASAVRLLYFLELRSGCGIVDPESVTVP</sequence>
<gene>
    <name evidence="1" type="ORF">V6N11_015240</name>
</gene>
<name>A0ABR2TRG7_9ROSI</name>
<dbReference type="Proteomes" id="UP001396334">
    <property type="component" value="Unassembled WGS sequence"/>
</dbReference>
<accession>A0ABR2TRG7</accession>
<organism evidence="1 2">
    <name type="scientific">Hibiscus sabdariffa</name>
    <name type="common">roselle</name>
    <dbReference type="NCBI Taxonomy" id="183260"/>
    <lineage>
        <taxon>Eukaryota</taxon>
        <taxon>Viridiplantae</taxon>
        <taxon>Streptophyta</taxon>
        <taxon>Embryophyta</taxon>
        <taxon>Tracheophyta</taxon>
        <taxon>Spermatophyta</taxon>
        <taxon>Magnoliopsida</taxon>
        <taxon>eudicotyledons</taxon>
        <taxon>Gunneridae</taxon>
        <taxon>Pentapetalae</taxon>
        <taxon>rosids</taxon>
        <taxon>malvids</taxon>
        <taxon>Malvales</taxon>
        <taxon>Malvaceae</taxon>
        <taxon>Malvoideae</taxon>
        <taxon>Hibiscus</taxon>
    </lineage>
</organism>
<comment type="caution">
    <text evidence="1">The sequence shown here is derived from an EMBL/GenBank/DDBJ whole genome shotgun (WGS) entry which is preliminary data.</text>
</comment>
<proteinExistence type="predicted"/>
<evidence type="ECO:0000313" key="2">
    <source>
        <dbReference type="Proteomes" id="UP001396334"/>
    </source>
</evidence>
<reference evidence="1 2" key="1">
    <citation type="journal article" date="2024" name="G3 (Bethesda)">
        <title>Genome assembly of Hibiscus sabdariffa L. provides insights into metabolisms of medicinal natural products.</title>
        <authorList>
            <person name="Kim T."/>
        </authorList>
    </citation>
    <scope>NUCLEOTIDE SEQUENCE [LARGE SCALE GENOMIC DNA]</scope>
    <source>
        <strain evidence="1">TK-2024</strain>
        <tissue evidence="1">Old leaves</tissue>
    </source>
</reference>
<protein>
    <submittedName>
        <fullName evidence="1">Uncharacterized protein</fullName>
    </submittedName>
</protein>
<keyword evidence="2" id="KW-1185">Reference proteome</keyword>
<evidence type="ECO:0000313" key="1">
    <source>
        <dbReference type="EMBL" id="KAK9040061.1"/>
    </source>
</evidence>